<keyword evidence="13 14" id="KW-0521">NADP</keyword>
<comment type="pathway">
    <text evidence="1 14">Amino-acid biosynthesis; L-threonine biosynthesis; L-threonine from L-aspartate: step 3/5.</text>
</comment>
<dbReference type="Pfam" id="PF03447">
    <property type="entry name" value="NAD_binding_3"/>
    <property type="match status" value="1"/>
</dbReference>
<dbReference type="EC" id="1.1.1.3" evidence="4 14"/>
<name>A0AA36Y438_9FIRM</name>
<dbReference type="GO" id="GO:0009086">
    <property type="term" value="P:methionine biosynthetic process"/>
    <property type="evidence" value="ECO:0007669"/>
    <property type="project" value="UniProtKB-KW"/>
</dbReference>
<feature type="domain" description="Aspartate/homoserine dehydrogenase NAD-binding" evidence="17">
    <location>
        <begin position="8"/>
        <end position="124"/>
    </location>
</feature>
<accession>A0AA36Y438</accession>
<comment type="similarity">
    <text evidence="3 15">Belongs to the homoserine dehydrogenase family.</text>
</comment>
<dbReference type="GO" id="GO:0004412">
    <property type="term" value="F:homoserine dehydrogenase activity"/>
    <property type="evidence" value="ECO:0007669"/>
    <property type="project" value="UniProtKB-EC"/>
</dbReference>
<evidence type="ECO:0000256" key="3">
    <source>
        <dbReference type="ARBA" id="ARBA00006753"/>
    </source>
</evidence>
<protein>
    <recommendedName>
        <fullName evidence="5 14">Homoserine dehydrogenase</fullName>
        <ecNumber evidence="4 14">1.1.1.3</ecNumber>
    </recommendedName>
</protein>
<dbReference type="NCBIfam" id="NF004976">
    <property type="entry name" value="PRK06349.1"/>
    <property type="match status" value="1"/>
</dbReference>
<keyword evidence="6 14" id="KW-0028">Amino-acid biosynthesis</keyword>
<comment type="catalytic activity">
    <reaction evidence="11">
        <text>L-homoserine + NADP(+) = L-aspartate 4-semialdehyde + NADPH + H(+)</text>
        <dbReference type="Rhea" id="RHEA:15761"/>
        <dbReference type="ChEBI" id="CHEBI:15378"/>
        <dbReference type="ChEBI" id="CHEBI:57476"/>
        <dbReference type="ChEBI" id="CHEBI:57783"/>
        <dbReference type="ChEBI" id="CHEBI:58349"/>
        <dbReference type="ChEBI" id="CHEBI:537519"/>
        <dbReference type="EC" id="1.1.1.3"/>
    </reaction>
    <physiologicalReaction direction="right-to-left" evidence="11">
        <dbReference type="Rhea" id="RHEA:15763"/>
    </physiologicalReaction>
</comment>
<dbReference type="PANTHER" id="PTHR43331:SF1">
    <property type="entry name" value="HOMOSERINE DEHYDROGENASE"/>
    <property type="match status" value="1"/>
</dbReference>
<dbReference type="AlphaFoldDB" id="A0AA36Y438"/>
<dbReference type="Gene3D" id="3.40.50.720">
    <property type="entry name" value="NAD(P)-binding Rossmann-like Domain"/>
    <property type="match status" value="1"/>
</dbReference>
<dbReference type="InterPro" id="IPR005106">
    <property type="entry name" value="Asp/hSer_DH_NAD-bd"/>
</dbReference>
<dbReference type="RefSeq" id="WP_009533473.1">
    <property type="nucleotide sequence ID" value="NZ_JH590863.1"/>
</dbReference>
<sequence length="406" mass="43899">MIKAAIMGYGTVGAGVYEAVVTNQKVIAAEIGEALEVKRILDLRKFPGDPAEQLITDKFSDIEEDEEISLVVETMGGTTPAYEFVKAALLKGKHVVTSNKALVAAHGTELLQIARDKKVNFFFEAAVGGGIPVIRTLGTGYQGQVITEITGILNGTTNYILTRMDREGAEFGDVLADAQRLGYAERNPEADIEGHDTCRKIAILSSLVTGKEVNFEDVYTEGISKIDSTDFRYALELKASIKLVGAAQFAGNQVTVSVFPLLVSDENPLYAVQGVYNGIVIKGNLLGTTMLYGSGAGKLPTASAVLADMMEAAKHKNENVRFGWTAEKQAVTSHESEKHRYFVRLSGDAASLAAAKEQFEAERVIQLPGLEEVAIVSAPMTEFTYRERAAKVPNILAMIRAELSER</sequence>
<dbReference type="Pfam" id="PF00742">
    <property type="entry name" value="Homoserine_dh"/>
    <property type="match status" value="1"/>
</dbReference>
<evidence type="ECO:0000256" key="14">
    <source>
        <dbReference type="RuleBase" id="RU000579"/>
    </source>
</evidence>
<gene>
    <name evidence="18" type="ORF">HMPREF9623_01641</name>
</gene>
<dbReference type="InterPro" id="IPR019811">
    <property type="entry name" value="HDH_CS"/>
</dbReference>
<keyword evidence="7 14" id="KW-0791">Threonine biosynthesis</keyword>
<evidence type="ECO:0000313" key="18">
    <source>
        <dbReference type="EMBL" id="EHO16095.1"/>
    </source>
</evidence>
<dbReference type="EMBL" id="AGEL01000013">
    <property type="protein sequence ID" value="EHO16095.1"/>
    <property type="molecule type" value="Genomic_DNA"/>
</dbReference>
<keyword evidence="9" id="KW-0915">Sodium</keyword>
<dbReference type="PROSITE" id="PS01042">
    <property type="entry name" value="HOMOSER_DHGENASE"/>
    <property type="match status" value="1"/>
</dbReference>
<evidence type="ECO:0000256" key="4">
    <source>
        <dbReference type="ARBA" id="ARBA00013213"/>
    </source>
</evidence>
<evidence type="ECO:0000256" key="5">
    <source>
        <dbReference type="ARBA" id="ARBA00013376"/>
    </source>
</evidence>
<dbReference type="Gene3D" id="3.30.70.260">
    <property type="match status" value="1"/>
</dbReference>
<dbReference type="PANTHER" id="PTHR43331">
    <property type="entry name" value="HOMOSERINE DEHYDROGENASE"/>
    <property type="match status" value="1"/>
</dbReference>
<dbReference type="SUPFAM" id="SSF51735">
    <property type="entry name" value="NAD(P)-binding Rossmann-fold domains"/>
    <property type="match status" value="1"/>
</dbReference>
<feature type="domain" description="Homoserine dehydrogenase catalytic" evidence="16">
    <location>
        <begin position="132"/>
        <end position="310"/>
    </location>
</feature>
<feature type="active site" description="Proton donor" evidence="12">
    <location>
        <position position="200"/>
    </location>
</feature>
<reference evidence="18 19" key="1">
    <citation type="submission" date="2011-10" db="EMBL/GenBank/DDBJ databases">
        <title>The Genome Sequence of Lachnospiraceae bacterium ACC2.</title>
        <authorList>
            <consortium name="The Broad Institute Genome Sequencing Platform"/>
            <person name="Earl A."/>
            <person name="Ward D."/>
            <person name="Feldgarden M."/>
            <person name="Gevers D."/>
            <person name="Sizova M."/>
            <person name="Hazen A."/>
            <person name="Epstein S."/>
            <person name="Young S.K."/>
            <person name="Zeng Q."/>
            <person name="Gargeya S."/>
            <person name="Fitzgerald M."/>
            <person name="Haas B."/>
            <person name="Abouelleil A."/>
            <person name="Alvarado L."/>
            <person name="Arachchi H.M."/>
            <person name="Berlin A."/>
            <person name="Brown A."/>
            <person name="Chapman S.B."/>
            <person name="Chen Z."/>
            <person name="Dunbar C."/>
            <person name="Freedman E."/>
            <person name="Gearin G."/>
            <person name="Goldberg J."/>
            <person name="Griggs A."/>
            <person name="Gujja S."/>
            <person name="Heiman D."/>
            <person name="Howarth C."/>
            <person name="Larson L."/>
            <person name="Lui A."/>
            <person name="MacDonald P.J.P."/>
            <person name="Montmayeur A."/>
            <person name="Murphy C."/>
            <person name="Neiman D."/>
            <person name="Pearson M."/>
            <person name="Priest M."/>
            <person name="Roberts A."/>
            <person name="Saif S."/>
            <person name="Shea T."/>
            <person name="Shenoy N."/>
            <person name="Sisk P."/>
            <person name="Stolte C."/>
            <person name="Sykes S."/>
            <person name="Wortman J."/>
            <person name="Nusbaum C."/>
            <person name="Birren B."/>
        </authorList>
    </citation>
    <scope>NUCLEOTIDE SEQUENCE [LARGE SCALE GENOMIC DNA]</scope>
    <source>
        <strain evidence="18 19">ACC2</strain>
    </source>
</reference>
<dbReference type="GO" id="GO:0050661">
    <property type="term" value="F:NADP binding"/>
    <property type="evidence" value="ECO:0007669"/>
    <property type="project" value="InterPro"/>
</dbReference>
<evidence type="ECO:0000256" key="2">
    <source>
        <dbReference type="ARBA" id="ARBA00005062"/>
    </source>
</evidence>
<dbReference type="Proteomes" id="UP000018466">
    <property type="component" value="Unassembled WGS sequence"/>
</dbReference>
<dbReference type="InterPro" id="IPR001342">
    <property type="entry name" value="HDH_cat"/>
</dbReference>
<evidence type="ECO:0000256" key="13">
    <source>
        <dbReference type="PIRSR" id="PIRSR000098-2"/>
    </source>
</evidence>
<keyword evidence="19" id="KW-1185">Reference proteome</keyword>
<dbReference type="Gene3D" id="3.30.360.10">
    <property type="entry name" value="Dihydrodipicolinate Reductase, domain 2"/>
    <property type="match status" value="1"/>
</dbReference>
<organism evidence="18 19">
    <name type="scientific">Stomatobaculum longum</name>
    <dbReference type="NCBI Taxonomy" id="796942"/>
    <lineage>
        <taxon>Bacteria</taxon>
        <taxon>Bacillati</taxon>
        <taxon>Bacillota</taxon>
        <taxon>Clostridia</taxon>
        <taxon>Lachnospirales</taxon>
        <taxon>Lachnospiraceae</taxon>
        <taxon>Stomatobaculum</taxon>
    </lineage>
</organism>
<evidence type="ECO:0000256" key="9">
    <source>
        <dbReference type="ARBA" id="ARBA00023053"/>
    </source>
</evidence>
<dbReference type="GO" id="GO:0009088">
    <property type="term" value="P:threonine biosynthetic process"/>
    <property type="evidence" value="ECO:0007669"/>
    <property type="project" value="UniProtKB-KW"/>
</dbReference>
<evidence type="ECO:0000313" key="19">
    <source>
        <dbReference type="Proteomes" id="UP000018466"/>
    </source>
</evidence>
<comment type="pathway">
    <text evidence="2 14">Amino-acid biosynthesis; L-methionine biosynthesis via de novo pathway; L-homoserine from L-aspartate: step 3/3.</text>
</comment>
<dbReference type="FunFam" id="3.30.360.10:FF:000005">
    <property type="entry name" value="Homoserine dehydrogenase"/>
    <property type="match status" value="1"/>
</dbReference>
<evidence type="ECO:0000256" key="12">
    <source>
        <dbReference type="PIRSR" id="PIRSR000098-1"/>
    </source>
</evidence>
<feature type="binding site" evidence="13">
    <location>
        <position position="100"/>
    </location>
    <ligand>
        <name>NADPH</name>
        <dbReference type="ChEBI" id="CHEBI:57783"/>
    </ligand>
</feature>
<evidence type="ECO:0000256" key="11">
    <source>
        <dbReference type="ARBA" id="ARBA00048841"/>
    </source>
</evidence>
<evidence type="ECO:0000256" key="7">
    <source>
        <dbReference type="ARBA" id="ARBA00022697"/>
    </source>
</evidence>
<evidence type="ECO:0000259" key="16">
    <source>
        <dbReference type="Pfam" id="PF00742"/>
    </source>
</evidence>
<dbReference type="InterPro" id="IPR036291">
    <property type="entry name" value="NAD(P)-bd_dom_sf"/>
</dbReference>
<keyword evidence="10 14" id="KW-0486">Methionine biosynthesis</keyword>
<dbReference type="GeneID" id="86941365"/>
<feature type="binding site" evidence="13">
    <location>
        <position position="185"/>
    </location>
    <ligand>
        <name>L-homoserine</name>
        <dbReference type="ChEBI" id="CHEBI:57476"/>
    </ligand>
</feature>
<dbReference type="InterPro" id="IPR016204">
    <property type="entry name" value="HDH"/>
</dbReference>
<comment type="caution">
    <text evidence="18">The sequence shown here is derived from an EMBL/GenBank/DDBJ whole genome shotgun (WGS) entry which is preliminary data.</text>
</comment>
<dbReference type="SUPFAM" id="SSF55347">
    <property type="entry name" value="Glyceraldehyde-3-phosphate dehydrogenase-like, C-terminal domain"/>
    <property type="match status" value="1"/>
</dbReference>
<proteinExistence type="inferred from homology"/>
<evidence type="ECO:0000256" key="8">
    <source>
        <dbReference type="ARBA" id="ARBA00023002"/>
    </source>
</evidence>
<evidence type="ECO:0000256" key="1">
    <source>
        <dbReference type="ARBA" id="ARBA00005056"/>
    </source>
</evidence>
<evidence type="ECO:0000256" key="15">
    <source>
        <dbReference type="RuleBase" id="RU004171"/>
    </source>
</evidence>
<dbReference type="PIRSF" id="PIRSF000098">
    <property type="entry name" value="Homoser_dehydrog"/>
    <property type="match status" value="1"/>
</dbReference>
<feature type="binding site" evidence="13">
    <location>
        <begin position="7"/>
        <end position="14"/>
    </location>
    <ligand>
        <name>NADP(+)</name>
        <dbReference type="ChEBI" id="CHEBI:58349"/>
    </ligand>
</feature>
<keyword evidence="8 14" id="KW-0560">Oxidoreductase</keyword>
<evidence type="ECO:0000256" key="10">
    <source>
        <dbReference type="ARBA" id="ARBA00023167"/>
    </source>
</evidence>
<evidence type="ECO:0000256" key="6">
    <source>
        <dbReference type="ARBA" id="ARBA00022605"/>
    </source>
</evidence>
<evidence type="ECO:0000259" key="17">
    <source>
        <dbReference type="Pfam" id="PF03447"/>
    </source>
</evidence>